<protein>
    <submittedName>
        <fullName evidence="4">1-acyl-sn-glycerol-3-phosphate acyltransferase</fullName>
    </submittedName>
</protein>
<dbReference type="Pfam" id="PF01553">
    <property type="entry name" value="Acyltransferase"/>
    <property type="match status" value="1"/>
</dbReference>
<dbReference type="InterPro" id="IPR002123">
    <property type="entry name" value="Plipid/glycerol_acylTrfase"/>
</dbReference>
<dbReference type="GO" id="GO:0006654">
    <property type="term" value="P:phosphatidic acid biosynthetic process"/>
    <property type="evidence" value="ECO:0007669"/>
    <property type="project" value="TreeGrafter"/>
</dbReference>
<feature type="domain" description="Phospholipid/glycerol acyltransferase" evidence="3">
    <location>
        <begin position="36"/>
        <end position="150"/>
    </location>
</feature>
<evidence type="ECO:0000313" key="5">
    <source>
        <dbReference type="Proteomes" id="UP000630660"/>
    </source>
</evidence>
<sequence>MKWRWQWGWTITVPLFRTILGVRVHDRDRVPEKGAVLIASNHMSFVDPPLMGHAVKRECFFLAKEELFGQSKFFRWLITWLNAIPIKRGKAYDIKLFRRVKRLLGKGQAIILFPEGTRSIKGEFLPFHSGVGMLSLRYDVPVVPAYIKNTHRPVMEWITRKSQIEVFFGDIIYPDEEMKNNKKYEGFTRRIERAVHKLADIAWAGDDPERKVRTVAMPQIL</sequence>
<gene>
    <name evidence="4" type="ORF">GF359_05195</name>
</gene>
<comment type="caution">
    <text evidence="4">The sequence shown here is derived from an EMBL/GenBank/DDBJ whole genome shotgun (WGS) entry which is preliminary data.</text>
</comment>
<dbReference type="SMART" id="SM00563">
    <property type="entry name" value="PlsC"/>
    <property type="match status" value="1"/>
</dbReference>
<dbReference type="Proteomes" id="UP000630660">
    <property type="component" value="Unassembled WGS sequence"/>
</dbReference>
<dbReference type="AlphaFoldDB" id="A0A9D5K929"/>
<dbReference type="PANTHER" id="PTHR10434">
    <property type="entry name" value="1-ACYL-SN-GLYCEROL-3-PHOSPHATE ACYLTRANSFERASE"/>
    <property type="match status" value="1"/>
</dbReference>
<proteinExistence type="predicted"/>
<reference evidence="4" key="1">
    <citation type="submission" date="2019-11" db="EMBL/GenBank/DDBJ databases">
        <title>Microbial mats filling the niche in hypersaline microbial mats.</title>
        <authorList>
            <person name="Wong H.L."/>
            <person name="Macleod F.I."/>
            <person name="White R.A. III"/>
            <person name="Burns B.P."/>
        </authorList>
    </citation>
    <scope>NUCLEOTIDE SEQUENCE</scope>
    <source>
        <strain evidence="4">Bin_327</strain>
    </source>
</reference>
<evidence type="ECO:0000313" key="4">
    <source>
        <dbReference type="EMBL" id="MBD3364592.1"/>
    </source>
</evidence>
<keyword evidence="1" id="KW-0808">Transferase</keyword>
<keyword evidence="2 4" id="KW-0012">Acyltransferase</keyword>
<dbReference type="GO" id="GO:0003841">
    <property type="term" value="F:1-acylglycerol-3-phosphate O-acyltransferase activity"/>
    <property type="evidence" value="ECO:0007669"/>
    <property type="project" value="TreeGrafter"/>
</dbReference>
<name>A0A9D5K929_UNCW3</name>
<evidence type="ECO:0000259" key="3">
    <source>
        <dbReference type="SMART" id="SM00563"/>
    </source>
</evidence>
<dbReference type="SUPFAM" id="SSF69593">
    <property type="entry name" value="Glycerol-3-phosphate (1)-acyltransferase"/>
    <property type="match status" value="1"/>
</dbReference>
<accession>A0A9D5K929</accession>
<dbReference type="PANTHER" id="PTHR10434:SF40">
    <property type="entry name" value="1-ACYL-SN-GLYCEROL-3-PHOSPHATE ACYLTRANSFERASE"/>
    <property type="match status" value="1"/>
</dbReference>
<dbReference type="EMBL" id="WJKJ01000166">
    <property type="protein sequence ID" value="MBD3364592.1"/>
    <property type="molecule type" value="Genomic_DNA"/>
</dbReference>
<evidence type="ECO:0000256" key="2">
    <source>
        <dbReference type="ARBA" id="ARBA00023315"/>
    </source>
</evidence>
<organism evidence="4 5">
    <name type="scientific">candidate division WOR-3 bacterium</name>
    <dbReference type="NCBI Taxonomy" id="2052148"/>
    <lineage>
        <taxon>Bacteria</taxon>
        <taxon>Bacteria division WOR-3</taxon>
    </lineage>
</organism>
<dbReference type="CDD" id="cd07989">
    <property type="entry name" value="LPLAT_AGPAT-like"/>
    <property type="match status" value="1"/>
</dbReference>
<evidence type="ECO:0000256" key="1">
    <source>
        <dbReference type="ARBA" id="ARBA00022679"/>
    </source>
</evidence>